<dbReference type="Proteomes" id="UP000476064">
    <property type="component" value="Chromosome"/>
</dbReference>
<protein>
    <submittedName>
        <fullName evidence="2">Copper amine oxidase N-terminal domain-containing protein</fullName>
    </submittedName>
</protein>
<dbReference type="AlphaFoldDB" id="A0A6C0FUQ4"/>
<dbReference type="SUPFAM" id="SSF55383">
    <property type="entry name" value="Copper amine oxidase, domain N"/>
    <property type="match status" value="1"/>
</dbReference>
<accession>A0A6C0FUQ4</accession>
<dbReference type="RefSeq" id="WP_162355191.1">
    <property type="nucleotide sequence ID" value="NZ_CP048209.1"/>
</dbReference>
<dbReference type="Gene3D" id="3.30.457.10">
    <property type="entry name" value="Copper amine oxidase-like, N-terminal domain"/>
    <property type="match status" value="1"/>
</dbReference>
<evidence type="ECO:0000313" key="3">
    <source>
        <dbReference type="Proteomes" id="UP000476064"/>
    </source>
</evidence>
<dbReference type="InterPro" id="IPR036582">
    <property type="entry name" value="Mao_N_sf"/>
</dbReference>
<reference evidence="2 3" key="1">
    <citation type="submission" date="2020-01" db="EMBL/GenBank/DDBJ databases">
        <title>Paenibacillus sp. nov., isolated from tomato rhizosphere.</title>
        <authorList>
            <person name="Weon H.-Y."/>
            <person name="Lee S.A."/>
        </authorList>
    </citation>
    <scope>NUCLEOTIDE SEQUENCE [LARGE SCALE GENOMIC DNA]</scope>
    <source>
        <strain evidence="2 3">12200R-189</strain>
    </source>
</reference>
<dbReference type="Pfam" id="PF07833">
    <property type="entry name" value="Cu_amine_oxidN1"/>
    <property type="match status" value="1"/>
</dbReference>
<dbReference type="Gene3D" id="2.60.120.380">
    <property type="match status" value="1"/>
</dbReference>
<gene>
    <name evidence="2" type="ORF">GXP70_03530</name>
</gene>
<dbReference type="KEGG" id="plyc:GXP70_03530"/>
<evidence type="ECO:0000313" key="2">
    <source>
        <dbReference type="EMBL" id="QHT59123.1"/>
    </source>
</evidence>
<proteinExistence type="predicted"/>
<dbReference type="InterPro" id="IPR012854">
    <property type="entry name" value="Cu_amine_oxidase-like_N"/>
</dbReference>
<evidence type="ECO:0000259" key="1">
    <source>
        <dbReference type="Pfam" id="PF07833"/>
    </source>
</evidence>
<keyword evidence="3" id="KW-1185">Reference proteome</keyword>
<name>A0A6C0FUQ4_9BACL</name>
<feature type="domain" description="Copper amine oxidase-like N-terminal" evidence="1">
    <location>
        <begin position="173"/>
        <end position="280"/>
    </location>
</feature>
<dbReference type="EMBL" id="CP048209">
    <property type="protein sequence ID" value="QHT59123.1"/>
    <property type="molecule type" value="Genomic_DNA"/>
</dbReference>
<organism evidence="2 3">
    <name type="scientific">Paenibacillus lycopersici</name>
    <dbReference type="NCBI Taxonomy" id="2704462"/>
    <lineage>
        <taxon>Bacteria</taxon>
        <taxon>Bacillati</taxon>
        <taxon>Bacillota</taxon>
        <taxon>Bacilli</taxon>
        <taxon>Bacillales</taxon>
        <taxon>Paenibacillaceae</taxon>
        <taxon>Paenibacillus</taxon>
    </lineage>
</organism>
<sequence length="282" mass="30391">MATKTVIRTAISTAIRTAIHTATQKVTKTIIGSKLSRRIGVALAAVILLTGQTVPHVRAEQGGEGTTAETAYPVYPGKLQHGQLQAGEWQFYSLVAEKGTKVKFEINGARGSDDELTVIISHNNQTVRSASSNAGMRFEFMAAETGTYKVSLFTDVRYDYVLRADYTPGILITINGQPFHTAQSAVMMQGVTRVPMRAIFEALGASVQWDPRGKTIRASKEGTSVQLTLGSSVSYINGTKTTMNASAVLIGAAAMVPLRFVSEALHAACSWDERSREIAISY</sequence>